<dbReference type="PANTHER" id="PTHR47326">
    <property type="entry name" value="TRANSPOSABLE ELEMENT TC3 TRANSPOSASE-LIKE PROTEIN"/>
    <property type="match status" value="1"/>
</dbReference>
<dbReference type="AlphaFoldDB" id="A0A6L2PD27"/>
<dbReference type="Proteomes" id="UP000502823">
    <property type="component" value="Unassembled WGS sequence"/>
</dbReference>
<dbReference type="EMBL" id="BLKM01007362">
    <property type="protein sequence ID" value="GFG30454.1"/>
    <property type="molecule type" value="Genomic_DNA"/>
</dbReference>
<name>A0A6L2PD27_COPFO</name>
<keyword evidence="2" id="KW-1185">Reference proteome</keyword>
<evidence type="ECO:0000313" key="2">
    <source>
        <dbReference type="Proteomes" id="UP000502823"/>
    </source>
</evidence>
<accession>A0A6L2PD27</accession>
<proteinExistence type="predicted"/>
<gene>
    <name evidence="1" type="ORF">Cfor_06736</name>
</gene>
<reference evidence="2" key="1">
    <citation type="submission" date="2020-01" db="EMBL/GenBank/DDBJ databases">
        <title>Draft genome sequence of the Termite Coptotermes fromosanus.</title>
        <authorList>
            <person name="Itakura S."/>
            <person name="Yosikawa Y."/>
            <person name="Umezawa K."/>
        </authorList>
    </citation>
    <scope>NUCLEOTIDE SEQUENCE [LARGE SCALE GENOMIC DNA]</scope>
</reference>
<comment type="caution">
    <text evidence="1">The sequence shown here is derived from an EMBL/GenBank/DDBJ whole genome shotgun (WGS) entry which is preliminary data.</text>
</comment>
<sequence>MVAGRKKPDRYVNNIVRPILAELTEEEELNSYVRQNSSTAHKKHVSPEELRKVFDDRIISGGLWPPRSPDLTLCDFCLCGSLKDKVCKRNPHTL</sequence>
<dbReference type="Gene3D" id="3.30.420.10">
    <property type="entry name" value="Ribonuclease H-like superfamily/Ribonuclease H"/>
    <property type="match status" value="1"/>
</dbReference>
<protein>
    <submittedName>
        <fullName evidence="1">Uncharacterized protein</fullName>
    </submittedName>
</protein>
<dbReference type="OrthoDB" id="8192496at2759"/>
<dbReference type="GO" id="GO:0003676">
    <property type="term" value="F:nucleic acid binding"/>
    <property type="evidence" value="ECO:0007669"/>
    <property type="project" value="InterPro"/>
</dbReference>
<dbReference type="InParanoid" id="A0A6L2PD27"/>
<organism evidence="1 2">
    <name type="scientific">Coptotermes formosanus</name>
    <name type="common">Formosan subterranean termite</name>
    <dbReference type="NCBI Taxonomy" id="36987"/>
    <lineage>
        <taxon>Eukaryota</taxon>
        <taxon>Metazoa</taxon>
        <taxon>Ecdysozoa</taxon>
        <taxon>Arthropoda</taxon>
        <taxon>Hexapoda</taxon>
        <taxon>Insecta</taxon>
        <taxon>Pterygota</taxon>
        <taxon>Neoptera</taxon>
        <taxon>Polyneoptera</taxon>
        <taxon>Dictyoptera</taxon>
        <taxon>Blattodea</taxon>
        <taxon>Blattoidea</taxon>
        <taxon>Termitoidae</taxon>
        <taxon>Rhinotermitidae</taxon>
        <taxon>Coptotermes</taxon>
    </lineage>
</organism>
<dbReference type="InterPro" id="IPR036397">
    <property type="entry name" value="RNaseH_sf"/>
</dbReference>
<evidence type="ECO:0000313" key="1">
    <source>
        <dbReference type="EMBL" id="GFG30454.1"/>
    </source>
</evidence>
<dbReference type="PANTHER" id="PTHR47326:SF1">
    <property type="entry name" value="HTH PSQ-TYPE DOMAIN-CONTAINING PROTEIN"/>
    <property type="match status" value="1"/>
</dbReference>